<feature type="domain" description="ABC transporter" evidence="4">
    <location>
        <begin position="1"/>
        <end position="238"/>
    </location>
</feature>
<dbReference type="FunFam" id="3.40.50.300:FF:000134">
    <property type="entry name" value="Iron-enterobactin ABC transporter ATP-binding protein"/>
    <property type="match status" value="1"/>
</dbReference>
<sequence>MKLDIVNATCGYNGTEIVRNITFSVQTGDMVCLLGPNGAGKTTLFKSILGFLPLIQGEILLDGQNMTSLPPRVLAKSVSYVPQAHTPPFAYKVLDVVLMGRTAHIGMLSSPSSKDKELAARMLDDLRISHLAGKDYTQISGGERQLVLIARALAQEPKLLIMDEPTANLDFGNQVRVLEEVQRLSRKGLGILMTSHSPDHAFLCSTKVALMISNQGFLFGEAADVVTEQNLKAAYGVEVRLTEVKDSLGRTIQTCVPLLNQSI</sequence>
<evidence type="ECO:0000313" key="6">
    <source>
        <dbReference type="Proteomes" id="UP000029507"/>
    </source>
</evidence>
<dbReference type="InterPro" id="IPR017871">
    <property type="entry name" value="ABC_transporter-like_CS"/>
</dbReference>
<dbReference type="KEGG" id="pste:PSTEL_01560"/>
<keyword evidence="3 5" id="KW-0067">ATP-binding</keyword>
<dbReference type="Proteomes" id="UP000029507">
    <property type="component" value="Chromosome"/>
</dbReference>
<dbReference type="Pfam" id="PF00005">
    <property type="entry name" value="ABC_tran"/>
    <property type="match status" value="1"/>
</dbReference>
<dbReference type="STRING" id="169760.PSTEL_01560"/>
<dbReference type="OrthoDB" id="9806726at2"/>
<dbReference type="HOGENOM" id="CLU_000604_1_11_9"/>
<accession>A0A089LS17</accession>
<evidence type="ECO:0000313" key="5">
    <source>
        <dbReference type="EMBL" id="AIQ62003.1"/>
    </source>
</evidence>
<evidence type="ECO:0000256" key="1">
    <source>
        <dbReference type="ARBA" id="ARBA00022448"/>
    </source>
</evidence>
<dbReference type="InterPro" id="IPR003439">
    <property type="entry name" value="ABC_transporter-like_ATP-bd"/>
</dbReference>
<reference evidence="5 6" key="1">
    <citation type="submission" date="2014-08" db="EMBL/GenBank/DDBJ databases">
        <title>Comparative genomics of the Paenibacillus odorifer group.</title>
        <authorList>
            <person name="den Bakker H.C."/>
            <person name="Tsai Y.-C."/>
            <person name="Martin N."/>
            <person name="Korlach J."/>
            <person name="Wiedmann M."/>
        </authorList>
    </citation>
    <scope>NUCLEOTIDE SEQUENCE [LARGE SCALE GENOMIC DNA]</scope>
    <source>
        <strain evidence="5 6">DSM 14472</strain>
    </source>
</reference>
<evidence type="ECO:0000256" key="2">
    <source>
        <dbReference type="ARBA" id="ARBA00022741"/>
    </source>
</evidence>
<dbReference type="AlphaFoldDB" id="A0A089LS17"/>
<keyword evidence="2" id="KW-0547">Nucleotide-binding</keyword>
<protein>
    <submittedName>
        <fullName evidence="5">Iron ABC transporter ATP-binding protein</fullName>
    </submittedName>
</protein>
<keyword evidence="6" id="KW-1185">Reference proteome</keyword>
<evidence type="ECO:0000259" key="4">
    <source>
        <dbReference type="PROSITE" id="PS50893"/>
    </source>
</evidence>
<dbReference type="SMART" id="SM00382">
    <property type="entry name" value="AAA"/>
    <property type="match status" value="1"/>
</dbReference>
<keyword evidence="1" id="KW-0813">Transport</keyword>
<dbReference type="SUPFAM" id="SSF52540">
    <property type="entry name" value="P-loop containing nucleoside triphosphate hydrolases"/>
    <property type="match status" value="1"/>
</dbReference>
<dbReference type="GO" id="GO:0016887">
    <property type="term" value="F:ATP hydrolysis activity"/>
    <property type="evidence" value="ECO:0007669"/>
    <property type="project" value="InterPro"/>
</dbReference>
<dbReference type="PROSITE" id="PS00211">
    <property type="entry name" value="ABC_TRANSPORTER_1"/>
    <property type="match status" value="1"/>
</dbReference>
<dbReference type="PANTHER" id="PTHR42734:SF19">
    <property type="entry name" value="IRON COMPOUNDS ABC TRANSPORTER, ATP-BINDING PROTEIN"/>
    <property type="match status" value="1"/>
</dbReference>
<dbReference type="CDD" id="cd03214">
    <property type="entry name" value="ABC_Iron-Siderophores_B12_Hemin"/>
    <property type="match status" value="1"/>
</dbReference>
<name>A0A089LS17_9BACL</name>
<dbReference type="InterPro" id="IPR003593">
    <property type="entry name" value="AAA+_ATPase"/>
</dbReference>
<dbReference type="EMBL" id="CP009286">
    <property type="protein sequence ID" value="AIQ62003.1"/>
    <property type="molecule type" value="Genomic_DNA"/>
</dbReference>
<dbReference type="InterPro" id="IPR050153">
    <property type="entry name" value="Metal_Ion_Import_ABC"/>
</dbReference>
<organism evidence="5 6">
    <name type="scientific">Paenibacillus stellifer</name>
    <dbReference type="NCBI Taxonomy" id="169760"/>
    <lineage>
        <taxon>Bacteria</taxon>
        <taxon>Bacillati</taxon>
        <taxon>Bacillota</taxon>
        <taxon>Bacilli</taxon>
        <taxon>Bacillales</taxon>
        <taxon>Paenibacillaceae</taxon>
        <taxon>Paenibacillus</taxon>
    </lineage>
</organism>
<proteinExistence type="predicted"/>
<gene>
    <name evidence="5" type="ORF">PSTEL_01560</name>
</gene>
<dbReference type="GO" id="GO:0005524">
    <property type="term" value="F:ATP binding"/>
    <property type="evidence" value="ECO:0007669"/>
    <property type="project" value="UniProtKB-KW"/>
</dbReference>
<dbReference type="RefSeq" id="WP_038693047.1">
    <property type="nucleotide sequence ID" value="NZ_CP009286.1"/>
</dbReference>
<dbReference type="PROSITE" id="PS50893">
    <property type="entry name" value="ABC_TRANSPORTER_2"/>
    <property type="match status" value="1"/>
</dbReference>
<evidence type="ECO:0000256" key="3">
    <source>
        <dbReference type="ARBA" id="ARBA00022840"/>
    </source>
</evidence>
<dbReference type="InterPro" id="IPR027417">
    <property type="entry name" value="P-loop_NTPase"/>
</dbReference>
<dbReference type="PANTHER" id="PTHR42734">
    <property type="entry name" value="METAL TRANSPORT SYSTEM ATP-BINDING PROTEIN TM_0124-RELATED"/>
    <property type="match status" value="1"/>
</dbReference>
<dbReference type="Gene3D" id="3.40.50.300">
    <property type="entry name" value="P-loop containing nucleotide triphosphate hydrolases"/>
    <property type="match status" value="1"/>
</dbReference>